<sequence length="62" mass="6920">MPESHVWWVGGRLKLYLGFQVTFCLVGWFKYLDDCLSVKKVCGIEYGQSLCCAAILAFLAAA</sequence>
<proteinExistence type="predicted"/>
<gene>
    <name evidence="2" type="ORF">HMPREF9418_1325</name>
</gene>
<evidence type="ECO:0000313" key="3">
    <source>
        <dbReference type="Proteomes" id="UP000004982"/>
    </source>
</evidence>
<dbReference type="EMBL" id="AFQE01000062">
    <property type="protein sequence ID" value="EGQ77099.1"/>
    <property type="molecule type" value="Genomic_DNA"/>
</dbReference>
<comment type="caution">
    <text evidence="2">The sequence shown here is derived from an EMBL/GenBank/DDBJ whole genome shotgun (WGS) entry which is preliminary data.</text>
</comment>
<protein>
    <submittedName>
        <fullName evidence="2">Uncharacterized protein</fullName>
    </submittedName>
</protein>
<keyword evidence="1" id="KW-1133">Transmembrane helix</keyword>
<evidence type="ECO:0000256" key="1">
    <source>
        <dbReference type="SAM" id="Phobius"/>
    </source>
</evidence>
<feature type="transmembrane region" description="Helical" evidence="1">
    <location>
        <begin position="15"/>
        <end position="32"/>
    </location>
</feature>
<organism evidence="2 3">
    <name type="scientific">Neisseria macacae ATCC 33926</name>
    <dbReference type="NCBI Taxonomy" id="997348"/>
    <lineage>
        <taxon>Bacteria</taxon>
        <taxon>Pseudomonadati</taxon>
        <taxon>Pseudomonadota</taxon>
        <taxon>Betaproteobacteria</taxon>
        <taxon>Neisseriales</taxon>
        <taxon>Neisseriaceae</taxon>
        <taxon>Neisseria</taxon>
    </lineage>
</organism>
<evidence type="ECO:0000313" key="2">
    <source>
        <dbReference type="EMBL" id="EGQ77099.1"/>
    </source>
</evidence>
<name>A0AA36XLF4_9NEIS</name>
<keyword evidence="1" id="KW-0472">Membrane</keyword>
<accession>A0AA36XLF4</accession>
<dbReference type="Proteomes" id="UP000004982">
    <property type="component" value="Unassembled WGS sequence"/>
</dbReference>
<keyword evidence="1" id="KW-0812">Transmembrane</keyword>
<dbReference type="AlphaFoldDB" id="A0AA36XLF4"/>
<reference evidence="2 3" key="1">
    <citation type="submission" date="2011-05" db="EMBL/GenBank/DDBJ databases">
        <authorList>
            <person name="Muzny D."/>
            <person name="Qin X."/>
            <person name="Deng J."/>
            <person name="Jiang H."/>
            <person name="Liu Y."/>
            <person name="Qu J."/>
            <person name="Song X.-Z."/>
            <person name="Zhang L."/>
            <person name="Thornton R."/>
            <person name="Coyle M."/>
            <person name="Francisco L."/>
            <person name="Jackson L."/>
            <person name="Javaid M."/>
            <person name="Korchina V."/>
            <person name="Kovar C."/>
            <person name="Mata R."/>
            <person name="Mathew T."/>
            <person name="Ngo R."/>
            <person name="Nguyen L."/>
            <person name="Nguyen N."/>
            <person name="Okwuonu G."/>
            <person name="Ongeri F."/>
            <person name="Pham C."/>
            <person name="Simmons D."/>
            <person name="Wilczek-Boney K."/>
            <person name="Hale W."/>
            <person name="Jakkamsetti A."/>
            <person name="Pham P."/>
            <person name="Ruth R."/>
            <person name="San Lucas F."/>
            <person name="Warren J."/>
            <person name="Zhang J."/>
            <person name="Zhao Z."/>
            <person name="Zhou C."/>
            <person name="Zhu D."/>
            <person name="Lee S."/>
            <person name="Bess C."/>
            <person name="Blankenburg K."/>
            <person name="Forbes L."/>
            <person name="Fu Q."/>
            <person name="Gubbala S."/>
            <person name="Hirani K."/>
            <person name="Jayaseelan J.C."/>
            <person name="Lara F."/>
            <person name="Munidasa M."/>
            <person name="Palculict T."/>
            <person name="Patil S."/>
            <person name="Pu L.-L."/>
            <person name="Saada N."/>
            <person name="Tang L."/>
            <person name="Weissenberger G."/>
            <person name="Zhu Y."/>
            <person name="Hemphill L."/>
            <person name="Shang Y."/>
            <person name="Youmans B."/>
            <person name="Ayvaz T."/>
            <person name="Ross M."/>
            <person name="Santibanez J."/>
            <person name="Aqrawi P."/>
            <person name="Gross S."/>
            <person name="Joshi V."/>
            <person name="Fowler G."/>
            <person name="Nazareth L."/>
            <person name="Reid J."/>
            <person name="Worley K."/>
            <person name="Petrosino J."/>
            <person name="Highlander S."/>
            <person name="Gibbs R."/>
        </authorList>
    </citation>
    <scope>NUCLEOTIDE SEQUENCE [LARGE SCALE GENOMIC DNA]</scope>
    <source>
        <strain evidence="2 3">ATCC 33926</strain>
    </source>
</reference>